<evidence type="ECO:0000313" key="3">
    <source>
        <dbReference type="Proteomes" id="UP001457282"/>
    </source>
</evidence>
<organism evidence="2 3">
    <name type="scientific">Rubus argutus</name>
    <name type="common">Southern blackberry</name>
    <dbReference type="NCBI Taxonomy" id="59490"/>
    <lineage>
        <taxon>Eukaryota</taxon>
        <taxon>Viridiplantae</taxon>
        <taxon>Streptophyta</taxon>
        <taxon>Embryophyta</taxon>
        <taxon>Tracheophyta</taxon>
        <taxon>Spermatophyta</taxon>
        <taxon>Magnoliopsida</taxon>
        <taxon>eudicotyledons</taxon>
        <taxon>Gunneridae</taxon>
        <taxon>Pentapetalae</taxon>
        <taxon>rosids</taxon>
        <taxon>fabids</taxon>
        <taxon>Rosales</taxon>
        <taxon>Rosaceae</taxon>
        <taxon>Rosoideae</taxon>
        <taxon>Rosoideae incertae sedis</taxon>
        <taxon>Rubus</taxon>
    </lineage>
</organism>
<name>A0AAW1W8I1_RUBAR</name>
<protein>
    <submittedName>
        <fullName evidence="2">Uncharacterized protein</fullName>
    </submittedName>
</protein>
<proteinExistence type="predicted"/>
<evidence type="ECO:0000256" key="1">
    <source>
        <dbReference type="SAM" id="MobiDB-lite"/>
    </source>
</evidence>
<feature type="region of interest" description="Disordered" evidence="1">
    <location>
        <begin position="18"/>
        <end position="47"/>
    </location>
</feature>
<accession>A0AAW1W8I1</accession>
<comment type="caution">
    <text evidence="2">The sequence shown here is derived from an EMBL/GenBank/DDBJ whole genome shotgun (WGS) entry which is preliminary data.</text>
</comment>
<reference evidence="2 3" key="1">
    <citation type="journal article" date="2023" name="G3 (Bethesda)">
        <title>A chromosome-length genome assembly and annotation of blackberry (Rubus argutus, cv. 'Hillquist').</title>
        <authorList>
            <person name="Bruna T."/>
            <person name="Aryal R."/>
            <person name="Dudchenko O."/>
            <person name="Sargent D.J."/>
            <person name="Mead D."/>
            <person name="Buti M."/>
            <person name="Cavallini A."/>
            <person name="Hytonen T."/>
            <person name="Andres J."/>
            <person name="Pham M."/>
            <person name="Weisz D."/>
            <person name="Mascagni F."/>
            <person name="Usai G."/>
            <person name="Natali L."/>
            <person name="Bassil N."/>
            <person name="Fernandez G.E."/>
            <person name="Lomsadze A."/>
            <person name="Armour M."/>
            <person name="Olukolu B."/>
            <person name="Poorten T."/>
            <person name="Britton C."/>
            <person name="Davik J."/>
            <person name="Ashrafi H."/>
            <person name="Aiden E.L."/>
            <person name="Borodovsky M."/>
            <person name="Worthington M."/>
        </authorList>
    </citation>
    <scope>NUCLEOTIDE SEQUENCE [LARGE SCALE GENOMIC DNA]</scope>
    <source>
        <strain evidence="2">PI 553951</strain>
    </source>
</reference>
<keyword evidence="3" id="KW-1185">Reference proteome</keyword>
<feature type="compositionally biased region" description="Basic residues" evidence="1">
    <location>
        <begin position="24"/>
        <end position="44"/>
    </location>
</feature>
<sequence>MVTTRGPNQKKALEALKATTATRSAKRSKKASQAHKNKSSKPHLKTNVGVLHRPTSSFLKSFDDDIRSVECQIWDEETSDGEVQSDDCSVQALEELLEFGVVRN</sequence>
<evidence type="ECO:0000313" key="2">
    <source>
        <dbReference type="EMBL" id="KAK9919575.1"/>
    </source>
</evidence>
<gene>
    <name evidence="2" type="ORF">M0R45_028164</name>
</gene>
<dbReference type="AlphaFoldDB" id="A0AAW1W8I1"/>
<dbReference type="Proteomes" id="UP001457282">
    <property type="component" value="Unassembled WGS sequence"/>
</dbReference>
<dbReference type="EMBL" id="JBEDUW010000006">
    <property type="protein sequence ID" value="KAK9919575.1"/>
    <property type="molecule type" value="Genomic_DNA"/>
</dbReference>